<dbReference type="GO" id="GO:0004088">
    <property type="term" value="F:carbamoyl-phosphate synthase (glutamine-hydrolyzing) activity"/>
    <property type="evidence" value="ECO:0007669"/>
    <property type="project" value="TreeGrafter"/>
</dbReference>
<keyword evidence="2" id="KW-0547">Nucleotide-binding</keyword>
<dbReference type="GO" id="GO:0005737">
    <property type="term" value="C:cytoplasm"/>
    <property type="evidence" value="ECO:0007669"/>
    <property type="project" value="TreeGrafter"/>
</dbReference>
<dbReference type="InterPro" id="IPR058047">
    <property type="entry name" value="CPSase_preATP-grasp"/>
</dbReference>
<comment type="caution">
    <text evidence="5">The sequence shown here is derived from an EMBL/GenBank/DDBJ whole genome shotgun (WGS) entry which is preliminary data.</text>
</comment>
<dbReference type="SUPFAM" id="SSF48108">
    <property type="entry name" value="Carbamoyl phosphate synthetase, large subunit connection domain"/>
    <property type="match status" value="1"/>
</dbReference>
<evidence type="ECO:0000256" key="3">
    <source>
        <dbReference type="ARBA" id="ARBA00022840"/>
    </source>
</evidence>
<dbReference type="InterPro" id="IPR016185">
    <property type="entry name" value="PreATP-grasp_dom_sf"/>
</dbReference>
<sequence length="147" mass="16577">IPAEVLREAKVLGFSDFQIGRFVLKTQNTNMEKEVLAVRAQRKKLNILPAVKRIPTVASEHPDLTNYLYMTYAVEGYDINYYKNEKSVIVLGSGAYRIGSSVEFDWCSVNAINTARKLGYKSIMINYNPRRPYLPTTICATVSTSTS</sequence>
<dbReference type="AlphaFoldDB" id="K1SE17"/>
<gene>
    <name evidence="5" type="ORF">OBE_12507</name>
</gene>
<dbReference type="SMART" id="SM01096">
    <property type="entry name" value="CPSase_L_D3"/>
    <property type="match status" value="1"/>
</dbReference>
<accession>K1SE17</accession>
<feature type="non-terminal residue" evidence="5">
    <location>
        <position position="1"/>
    </location>
</feature>
<evidence type="ECO:0000259" key="4">
    <source>
        <dbReference type="SMART" id="SM01096"/>
    </source>
</evidence>
<proteinExistence type="predicted"/>
<dbReference type="InterPro" id="IPR005480">
    <property type="entry name" value="CPSase_lsu_oligo"/>
</dbReference>
<dbReference type="GO" id="GO:0005524">
    <property type="term" value="F:ATP binding"/>
    <property type="evidence" value="ECO:0007669"/>
    <property type="project" value="UniProtKB-KW"/>
</dbReference>
<dbReference type="Pfam" id="PF25596">
    <property type="entry name" value="CPSase_L_D1"/>
    <property type="match status" value="1"/>
</dbReference>
<dbReference type="GO" id="GO:0006541">
    <property type="term" value="P:glutamine metabolic process"/>
    <property type="evidence" value="ECO:0007669"/>
    <property type="project" value="TreeGrafter"/>
</dbReference>
<name>K1SE17_9ZZZZ</name>
<feature type="domain" description="Carbamoyl-phosphate synthetase large subunit oligomerisation" evidence="4">
    <location>
        <begin position="1"/>
        <end position="72"/>
    </location>
</feature>
<organism evidence="5">
    <name type="scientific">human gut metagenome</name>
    <dbReference type="NCBI Taxonomy" id="408170"/>
    <lineage>
        <taxon>unclassified sequences</taxon>
        <taxon>metagenomes</taxon>
        <taxon>organismal metagenomes</taxon>
    </lineage>
</organism>
<reference evidence="5" key="1">
    <citation type="journal article" date="2013" name="Environ. Microbiol.">
        <title>Microbiota from the distal guts of lean and obese adolescents exhibit partial functional redundancy besides clear differences in community structure.</title>
        <authorList>
            <person name="Ferrer M."/>
            <person name="Ruiz A."/>
            <person name="Lanza F."/>
            <person name="Haange S.B."/>
            <person name="Oberbach A."/>
            <person name="Till H."/>
            <person name="Bargiela R."/>
            <person name="Campoy C."/>
            <person name="Segura M.T."/>
            <person name="Richter M."/>
            <person name="von Bergen M."/>
            <person name="Seifert J."/>
            <person name="Suarez A."/>
        </authorList>
    </citation>
    <scope>NUCLEOTIDE SEQUENCE</scope>
</reference>
<dbReference type="EMBL" id="AJWZ01008621">
    <property type="protein sequence ID" value="EKC53609.1"/>
    <property type="molecule type" value="Genomic_DNA"/>
</dbReference>
<dbReference type="Gene3D" id="1.10.1030.10">
    <property type="entry name" value="Carbamoyl-phosphate synthetase, large subunit oligomerisation domain"/>
    <property type="match status" value="1"/>
</dbReference>
<dbReference type="PANTHER" id="PTHR11405">
    <property type="entry name" value="CARBAMOYLTRANSFERASE FAMILY MEMBER"/>
    <property type="match status" value="1"/>
</dbReference>
<dbReference type="PANTHER" id="PTHR11405:SF53">
    <property type="entry name" value="CARBAMOYL-PHOSPHATE SYNTHASE [AMMONIA], MITOCHONDRIAL"/>
    <property type="match status" value="1"/>
</dbReference>
<evidence type="ECO:0000256" key="2">
    <source>
        <dbReference type="ARBA" id="ARBA00022741"/>
    </source>
</evidence>
<keyword evidence="1" id="KW-0436">Ligase</keyword>
<keyword evidence="3" id="KW-0067">ATP-binding</keyword>
<dbReference type="SUPFAM" id="SSF52440">
    <property type="entry name" value="PreATP-grasp domain"/>
    <property type="match status" value="1"/>
</dbReference>
<dbReference type="InterPro" id="IPR036897">
    <property type="entry name" value="CarbamoylP_synth_lsu_oligo_sf"/>
</dbReference>
<dbReference type="Gene3D" id="3.40.50.20">
    <property type="match status" value="1"/>
</dbReference>
<evidence type="ECO:0000313" key="5">
    <source>
        <dbReference type="EMBL" id="EKC53609.1"/>
    </source>
</evidence>
<evidence type="ECO:0000256" key="1">
    <source>
        <dbReference type="ARBA" id="ARBA00022598"/>
    </source>
</evidence>
<protein>
    <submittedName>
        <fullName evidence="5">Carbamoyl-phosphate synthase, large subunit</fullName>
    </submittedName>
</protein>